<name>A0A8S1KUJ9_PARPR</name>
<comment type="caution">
    <text evidence="1">The sequence shown here is derived from an EMBL/GenBank/DDBJ whole genome shotgun (WGS) entry which is preliminary data.</text>
</comment>
<evidence type="ECO:0000313" key="2">
    <source>
        <dbReference type="Proteomes" id="UP000688137"/>
    </source>
</evidence>
<reference evidence="1" key="1">
    <citation type="submission" date="2021-01" db="EMBL/GenBank/DDBJ databases">
        <authorList>
            <consortium name="Genoscope - CEA"/>
            <person name="William W."/>
        </authorList>
    </citation>
    <scope>NUCLEOTIDE SEQUENCE</scope>
</reference>
<keyword evidence="2" id="KW-1185">Reference proteome</keyword>
<dbReference type="EMBL" id="CAJJDM010000027">
    <property type="protein sequence ID" value="CAD8058908.1"/>
    <property type="molecule type" value="Genomic_DNA"/>
</dbReference>
<gene>
    <name evidence="1" type="ORF">PPRIM_AZ9-3.1.T0280088</name>
</gene>
<protein>
    <submittedName>
        <fullName evidence="1">Uncharacterized protein</fullName>
    </submittedName>
</protein>
<sequence length="406" mass="48583">MRNKKKALTKEEIQFYTQRRLQYTQDFLKMSQQFDPKLKYLTRLLIARKQMMNSKNNQAMPQSRKCNKVFASMTKSSEIQKKIDQGMLTESCKYSLEPMPKCNFTYSDICSRIQTSMVPIVEKLDKNIQQKLDTQHLHLDSDNKIKKKQLFRSDTFINEDQRPEEYIDSMQIKSQRLHNIIASISILQRTKAYQEYNQRKSLHHRPIHLQICSNDISEQLSLEDAQDGQEGSYSNQDYERMIKFERMKLKEQLEQDRIKSQRLDQYVQTSLQKLGLQKKMFSMKELQEFIKQCQTQTSNVVNEYKTERQEFKNRKSQFLSSLLSTKNNTYSNTQSRYKNLYQDSKKSDENRFCKTEYNSNKHSFQNNNKSDLMRLGQLSLFNMNKVKKRFNNLPQKFKNATNRNLY</sequence>
<proteinExistence type="predicted"/>
<dbReference type="OMA" id="YKTERQE"/>
<dbReference type="Proteomes" id="UP000688137">
    <property type="component" value="Unassembled WGS sequence"/>
</dbReference>
<evidence type="ECO:0000313" key="1">
    <source>
        <dbReference type="EMBL" id="CAD8058908.1"/>
    </source>
</evidence>
<accession>A0A8S1KUJ9</accession>
<organism evidence="1 2">
    <name type="scientific">Paramecium primaurelia</name>
    <dbReference type="NCBI Taxonomy" id="5886"/>
    <lineage>
        <taxon>Eukaryota</taxon>
        <taxon>Sar</taxon>
        <taxon>Alveolata</taxon>
        <taxon>Ciliophora</taxon>
        <taxon>Intramacronucleata</taxon>
        <taxon>Oligohymenophorea</taxon>
        <taxon>Peniculida</taxon>
        <taxon>Parameciidae</taxon>
        <taxon>Paramecium</taxon>
    </lineage>
</organism>
<dbReference type="AlphaFoldDB" id="A0A8S1KUJ9"/>